<proteinExistence type="predicted"/>
<organism evidence="2 3">
    <name type="scientific">Candidatus Bacteroides pullicola</name>
    <dbReference type="NCBI Taxonomy" id="2838475"/>
    <lineage>
        <taxon>Bacteria</taxon>
        <taxon>Pseudomonadati</taxon>
        <taxon>Bacteroidota</taxon>
        <taxon>Bacteroidia</taxon>
        <taxon>Bacteroidales</taxon>
        <taxon>Bacteroidaceae</taxon>
        <taxon>Bacteroides</taxon>
    </lineage>
</organism>
<dbReference type="AlphaFoldDB" id="A0A9D2CJL3"/>
<accession>A0A9D2CJL3</accession>
<sequence>MKRMIMWAIGLLVMVSAANAQLKKGDIIVGGSIGLGLNIGESEGFRNETDVDVSFSLSPGVNYMLTDNWCIGGALGLSIAPDGTSSFHIGPSGGYYVPFNKRIGMMNTVGMGFGVVGTEFAFSFGYTPGLFISLSDKMYLSTSLGSLGYNSGSKSFSINLLTGASLGFNYVF</sequence>
<comment type="caution">
    <text evidence="2">The sequence shown here is derived from an EMBL/GenBank/DDBJ whole genome shotgun (WGS) entry which is preliminary data.</text>
</comment>
<reference evidence="2" key="2">
    <citation type="submission" date="2021-04" db="EMBL/GenBank/DDBJ databases">
        <authorList>
            <person name="Gilroy R."/>
        </authorList>
    </citation>
    <scope>NUCLEOTIDE SEQUENCE</scope>
    <source>
        <strain evidence="2">Gambia2-208</strain>
    </source>
</reference>
<keyword evidence="1" id="KW-0732">Signal</keyword>
<name>A0A9D2CJL3_9BACE</name>
<evidence type="ECO:0000313" key="2">
    <source>
        <dbReference type="EMBL" id="HIY87997.1"/>
    </source>
</evidence>
<evidence type="ECO:0000313" key="3">
    <source>
        <dbReference type="Proteomes" id="UP000886851"/>
    </source>
</evidence>
<feature type="signal peptide" evidence="1">
    <location>
        <begin position="1"/>
        <end position="20"/>
    </location>
</feature>
<evidence type="ECO:0000256" key="1">
    <source>
        <dbReference type="SAM" id="SignalP"/>
    </source>
</evidence>
<gene>
    <name evidence="2" type="ORF">H9824_04740</name>
</gene>
<protein>
    <submittedName>
        <fullName evidence="2">Porin family protein</fullName>
    </submittedName>
</protein>
<dbReference type="Proteomes" id="UP000886851">
    <property type="component" value="Unassembled WGS sequence"/>
</dbReference>
<feature type="chain" id="PRO_5039611424" evidence="1">
    <location>
        <begin position="21"/>
        <end position="172"/>
    </location>
</feature>
<reference evidence="2" key="1">
    <citation type="journal article" date="2021" name="PeerJ">
        <title>Extensive microbial diversity within the chicken gut microbiome revealed by metagenomics and culture.</title>
        <authorList>
            <person name="Gilroy R."/>
            <person name="Ravi A."/>
            <person name="Getino M."/>
            <person name="Pursley I."/>
            <person name="Horton D.L."/>
            <person name="Alikhan N.F."/>
            <person name="Baker D."/>
            <person name="Gharbi K."/>
            <person name="Hall N."/>
            <person name="Watson M."/>
            <person name="Adriaenssens E.M."/>
            <person name="Foster-Nyarko E."/>
            <person name="Jarju S."/>
            <person name="Secka A."/>
            <person name="Antonio M."/>
            <person name="Oren A."/>
            <person name="Chaudhuri R.R."/>
            <person name="La Ragione R."/>
            <person name="Hildebrand F."/>
            <person name="Pallen M.J."/>
        </authorList>
    </citation>
    <scope>NUCLEOTIDE SEQUENCE</scope>
    <source>
        <strain evidence="2">Gambia2-208</strain>
    </source>
</reference>
<dbReference type="EMBL" id="DXCV01000035">
    <property type="protein sequence ID" value="HIY87997.1"/>
    <property type="molecule type" value="Genomic_DNA"/>
</dbReference>